<reference evidence="3 4" key="1">
    <citation type="submission" date="2016-10" db="EMBL/GenBank/DDBJ databases">
        <authorList>
            <person name="de Groot N.N."/>
        </authorList>
    </citation>
    <scope>NUCLEOTIDE SEQUENCE [LARGE SCALE GENOMIC DNA]</scope>
    <source>
        <strain evidence="3 4">DSM 25584</strain>
    </source>
</reference>
<proteinExistence type="predicted"/>
<dbReference type="InterPro" id="IPR001638">
    <property type="entry name" value="Solute-binding_3/MltF_N"/>
</dbReference>
<dbReference type="Gene3D" id="3.40.190.10">
    <property type="entry name" value="Periplasmic binding protein-like II"/>
    <property type="match status" value="2"/>
</dbReference>
<dbReference type="Proteomes" id="UP000199415">
    <property type="component" value="Unassembled WGS sequence"/>
</dbReference>
<dbReference type="AlphaFoldDB" id="A0A1G7UC15"/>
<protein>
    <submittedName>
        <fullName evidence="3">Amino acid ABC transporter substrate-binding protein, PAAT family</fullName>
    </submittedName>
</protein>
<dbReference type="PANTHER" id="PTHR38834:SF3">
    <property type="entry name" value="SOLUTE-BINDING PROTEIN FAMILY 3_N-TERMINAL DOMAIN-CONTAINING PROTEIN"/>
    <property type="match status" value="1"/>
</dbReference>
<keyword evidence="1" id="KW-0732">Signal</keyword>
<gene>
    <name evidence="3" type="ORF">SAMN05216241_11314</name>
</gene>
<dbReference type="EMBL" id="FNCE01000013">
    <property type="protein sequence ID" value="SDG44300.1"/>
    <property type="molecule type" value="Genomic_DNA"/>
</dbReference>
<accession>A0A1G7UC15</accession>
<dbReference type="SUPFAM" id="SSF53850">
    <property type="entry name" value="Periplasmic binding protein-like II"/>
    <property type="match status" value="1"/>
</dbReference>
<dbReference type="STRING" id="1082479.SAMN05216241_11314"/>
<dbReference type="PANTHER" id="PTHR38834">
    <property type="entry name" value="PERIPLASMIC SUBSTRATE BINDING PROTEIN FAMILY 3"/>
    <property type="match status" value="1"/>
</dbReference>
<name>A0A1G7UC15_9PROT</name>
<evidence type="ECO:0000313" key="4">
    <source>
        <dbReference type="Proteomes" id="UP000199415"/>
    </source>
</evidence>
<evidence type="ECO:0000256" key="1">
    <source>
        <dbReference type="SAM" id="SignalP"/>
    </source>
</evidence>
<feature type="domain" description="Solute-binding protein family 3/N-terminal" evidence="2">
    <location>
        <begin position="41"/>
        <end position="253"/>
    </location>
</feature>
<evidence type="ECO:0000313" key="3">
    <source>
        <dbReference type="EMBL" id="SDG44300.1"/>
    </source>
</evidence>
<feature type="chain" id="PRO_5011438017" evidence="1">
    <location>
        <begin position="35"/>
        <end position="255"/>
    </location>
</feature>
<sequence>MYAAIRRVRAVAGARRALLALALAVGMGAAHAHAGDVKILSADIPPYSIKDGETQGFVAEVAKEIARRVGQSPELNYSSWSRVYKAIQTQPNRLLAPIARTPQREEKLTWVVPVYPDRMVVMTYGEDAEKLSLKEAAEKGMVGVQQDSLMHELAKKRGIDASNLDISGDTATPARKLAAGRIDAWLVLESMAMMTMKQEGIDPGPAKIGEVIKEFTIYIGGSPDLPDQVVKRWRDAFEAMKKDGTYAEIMSMYGV</sequence>
<dbReference type="Pfam" id="PF00497">
    <property type="entry name" value="SBP_bac_3"/>
    <property type="match status" value="1"/>
</dbReference>
<evidence type="ECO:0000259" key="2">
    <source>
        <dbReference type="Pfam" id="PF00497"/>
    </source>
</evidence>
<organism evidence="3 4">
    <name type="scientific">Limimonas halophila</name>
    <dbReference type="NCBI Taxonomy" id="1082479"/>
    <lineage>
        <taxon>Bacteria</taxon>
        <taxon>Pseudomonadati</taxon>
        <taxon>Pseudomonadota</taxon>
        <taxon>Alphaproteobacteria</taxon>
        <taxon>Rhodospirillales</taxon>
        <taxon>Rhodovibrionaceae</taxon>
        <taxon>Limimonas</taxon>
    </lineage>
</organism>
<feature type="signal peptide" evidence="1">
    <location>
        <begin position="1"/>
        <end position="34"/>
    </location>
</feature>
<keyword evidence="4" id="KW-1185">Reference proteome</keyword>